<protein>
    <submittedName>
        <fullName evidence="1">Uncharacterized protein</fullName>
    </submittedName>
</protein>
<accession>A0A1V2N7P2</accession>
<dbReference type="AlphaFoldDB" id="A0A1V2N7P2"/>
<organism evidence="1 2">
    <name type="scientific">Candidatus Liberibacter solanacearum</name>
    <dbReference type="NCBI Taxonomy" id="556287"/>
    <lineage>
        <taxon>Bacteria</taxon>
        <taxon>Pseudomonadati</taxon>
        <taxon>Pseudomonadota</taxon>
        <taxon>Alphaproteobacteria</taxon>
        <taxon>Hyphomicrobiales</taxon>
        <taxon>Rhizobiaceae</taxon>
        <taxon>Liberibacter</taxon>
    </lineage>
</organism>
<dbReference type="Proteomes" id="UP000189542">
    <property type="component" value="Unassembled WGS sequence"/>
</dbReference>
<name>A0A1V2N7P2_9HYPH</name>
<comment type="caution">
    <text evidence="1">The sequence shown here is derived from an EMBL/GenBank/DDBJ whole genome shotgun (WGS) entry which is preliminary data.</text>
</comment>
<sequence length="64" mass="7362">MLSPTVQQYMTTTLGEYPIIKEIITNQKFNNTIYSQEIHAKSLSDIIKVQNILIDHGLIKNTEQ</sequence>
<evidence type="ECO:0000313" key="2">
    <source>
        <dbReference type="Proteomes" id="UP000189542"/>
    </source>
</evidence>
<dbReference type="EMBL" id="LVWB01000012">
    <property type="protein sequence ID" value="ONI58934.1"/>
    <property type="molecule type" value="Genomic_DNA"/>
</dbReference>
<proteinExistence type="predicted"/>
<evidence type="ECO:0000313" key="1">
    <source>
        <dbReference type="EMBL" id="ONI58934.1"/>
    </source>
</evidence>
<gene>
    <name evidence="1" type="ORF">AYO25_03785</name>
</gene>
<reference evidence="1 2" key="1">
    <citation type="journal article" date="2017" name="PLoS ONE">
        <title>Genomic sequence of 'Candidatus Liberibacter solanacearum' haplotype C and its comparison with haplotype A and B genomes.</title>
        <authorList>
            <person name="Wang J."/>
            <person name="Haapalainen M."/>
            <person name="Schott T."/>
            <person name="Thompson S.M."/>
            <person name="Smith G.R."/>
            <person name="Nissinen A.I."/>
            <person name="Pirhonen M."/>
        </authorList>
    </citation>
    <scope>NUCLEOTIDE SEQUENCE [LARGE SCALE GENOMIC DNA]</scope>
    <source>
        <strain evidence="1 2">FIN111</strain>
    </source>
</reference>